<evidence type="ECO:0000256" key="8">
    <source>
        <dbReference type="ARBA" id="ARBA00022833"/>
    </source>
</evidence>
<dbReference type="PANTHER" id="PTHR14140:SF45">
    <property type="entry name" value="RING-TYPE E3 UBIQUITIN TRANSFERASE"/>
    <property type="match status" value="1"/>
</dbReference>
<dbReference type="Gene3D" id="3.10.20.90">
    <property type="entry name" value="Phosphatidylinositol 3-kinase Catalytic Subunit, Chain A, domain 1"/>
    <property type="match status" value="1"/>
</dbReference>
<dbReference type="EMBL" id="RCHS01000763">
    <property type="protein sequence ID" value="RMX56939.1"/>
    <property type="molecule type" value="Genomic_DNA"/>
</dbReference>
<evidence type="ECO:0000313" key="19">
    <source>
        <dbReference type="EMBL" id="RMX56939.1"/>
    </source>
</evidence>
<protein>
    <recommendedName>
        <fullName evidence="3">RING-type E3 ubiquitin transferase</fullName>
        <ecNumber evidence="3">2.3.2.27</ecNumber>
    </recommendedName>
</protein>
<keyword evidence="11" id="KW-0131">Cell cycle</keyword>
<dbReference type="PROSITE" id="PS00518">
    <property type="entry name" value="ZF_RING_1"/>
    <property type="match status" value="1"/>
</dbReference>
<dbReference type="InterPro" id="IPR001965">
    <property type="entry name" value="Znf_PHD"/>
</dbReference>
<keyword evidence="10 13" id="KW-0539">Nucleus</keyword>
<evidence type="ECO:0000256" key="1">
    <source>
        <dbReference type="ARBA" id="ARBA00000900"/>
    </source>
</evidence>
<dbReference type="SMART" id="SM00466">
    <property type="entry name" value="SRA"/>
    <property type="match status" value="1"/>
</dbReference>
<dbReference type="STRING" id="46731.A0A3M6UTL5"/>
<dbReference type="GO" id="GO:0044027">
    <property type="term" value="P:negative regulation of gene expression via chromosomal CpG island methylation"/>
    <property type="evidence" value="ECO:0007669"/>
    <property type="project" value="TreeGrafter"/>
</dbReference>
<comment type="subcellular location">
    <subcellularLocation>
        <location evidence="13">Nucleus</location>
    </subcellularLocation>
</comment>
<dbReference type="Pfam" id="PF02182">
    <property type="entry name" value="SAD_SRA"/>
    <property type="match status" value="1"/>
</dbReference>
<keyword evidence="7" id="KW-0833">Ubl conjugation pathway</keyword>
<dbReference type="PROSITE" id="PS50089">
    <property type="entry name" value="ZF_RING_2"/>
    <property type="match status" value="1"/>
</dbReference>
<dbReference type="InterPro" id="IPR003105">
    <property type="entry name" value="SRA_YDG"/>
</dbReference>
<dbReference type="Gene3D" id="2.30.280.10">
    <property type="entry name" value="SRA-YDG"/>
    <property type="match status" value="1"/>
</dbReference>
<feature type="domain" description="Ubiquitin-like" evidence="16">
    <location>
        <begin position="16"/>
        <end position="93"/>
    </location>
</feature>
<feature type="compositionally biased region" description="Low complexity" evidence="14">
    <location>
        <begin position="302"/>
        <end position="314"/>
    </location>
</feature>
<dbReference type="InterPro" id="IPR029071">
    <property type="entry name" value="Ubiquitin-like_domsf"/>
</dbReference>
<comment type="catalytic activity">
    <reaction evidence="1">
        <text>S-ubiquitinyl-[E2 ubiquitin-conjugating enzyme]-L-cysteine + [acceptor protein]-L-lysine = [E2 ubiquitin-conjugating enzyme]-L-cysteine + N(6)-ubiquitinyl-[acceptor protein]-L-lysine.</text>
        <dbReference type="EC" id="2.3.2.27"/>
    </reaction>
</comment>
<dbReference type="SUPFAM" id="SSF54236">
    <property type="entry name" value="Ubiquitin-like"/>
    <property type="match status" value="1"/>
</dbReference>
<gene>
    <name evidence="19" type="ORF">pdam_00011065</name>
</gene>
<dbReference type="FunFam" id="3.30.40.10:FF:000066">
    <property type="entry name" value="E3 ubiquitin-protein ligase UHRF2 isoform X1"/>
    <property type="match status" value="1"/>
</dbReference>
<dbReference type="InterPro" id="IPR036987">
    <property type="entry name" value="SRA-YDG_sf"/>
</dbReference>
<dbReference type="PROSITE" id="PS01359">
    <property type="entry name" value="ZF_PHD_1"/>
    <property type="match status" value="1"/>
</dbReference>
<comment type="pathway">
    <text evidence="2">Protein modification; protein ubiquitination.</text>
</comment>
<dbReference type="GO" id="GO:0003677">
    <property type="term" value="F:DNA binding"/>
    <property type="evidence" value="ECO:0007669"/>
    <property type="project" value="UniProtKB-KW"/>
</dbReference>
<evidence type="ECO:0000256" key="10">
    <source>
        <dbReference type="ARBA" id="ARBA00023242"/>
    </source>
</evidence>
<evidence type="ECO:0000256" key="6">
    <source>
        <dbReference type="ARBA" id="ARBA00022771"/>
    </source>
</evidence>
<dbReference type="InterPro" id="IPR021991">
    <property type="entry name" value="TTD_dom"/>
</dbReference>
<feature type="region of interest" description="Disordered" evidence="14">
    <location>
        <begin position="92"/>
        <end position="152"/>
    </location>
</feature>
<dbReference type="PROSITE" id="PS51015">
    <property type="entry name" value="YDG"/>
    <property type="match status" value="1"/>
</dbReference>
<evidence type="ECO:0000256" key="2">
    <source>
        <dbReference type="ARBA" id="ARBA00004906"/>
    </source>
</evidence>
<accession>A0A3M6UTL5</accession>
<dbReference type="FunFam" id="3.10.20.90:FF:000465">
    <property type="entry name" value="E3 ubiquitin-protein ligase UHRF1-like Protein"/>
    <property type="match status" value="1"/>
</dbReference>
<dbReference type="CDD" id="cd20387">
    <property type="entry name" value="Tudor_UHRF_rpt1"/>
    <property type="match status" value="1"/>
</dbReference>
<dbReference type="InterPro" id="IPR015947">
    <property type="entry name" value="PUA-like_sf"/>
</dbReference>
<evidence type="ECO:0000259" key="15">
    <source>
        <dbReference type="PROSITE" id="PS50016"/>
    </source>
</evidence>
<dbReference type="PANTHER" id="PTHR14140">
    <property type="entry name" value="E3 UBIQUITIN-PROTEIN LIGASE UHRF-RELATED"/>
    <property type="match status" value="1"/>
</dbReference>
<dbReference type="AlphaFoldDB" id="A0A3M6UTL5"/>
<evidence type="ECO:0000256" key="13">
    <source>
        <dbReference type="PROSITE-ProRule" id="PRU00358"/>
    </source>
</evidence>
<dbReference type="EC" id="2.3.2.27" evidence="3"/>
<dbReference type="Gene3D" id="3.30.40.10">
    <property type="entry name" value="Zinc/RING finger domain, C3HC4 (zinc finger)"/>
    <property type="match status" value="1"/>
</dbReference>
<dbReference type="InterPro" id="IPR017907">
    <property type="entry name" value="Znf_RING_CS"/>
</dbReference>
<dbReference type="CDD" id="cd15525">
    <property type="entry name" value="PHD_UHRF1_2"/>
    <property type="match status" value="1"/>
</dbReference>
<dbReference type="InterPro" id="IPR000626">
    <property type="entry name" value="Ubiquitin-like_dom"/>
</dbReference>
<dbReference type="PROSITE" id="PS50016">
    <property type="entry name" value="ZF_PHD_2"/>
    <property type="match status" value="1"/>
</dbReference>
<dbReference type="PRINTS" id="PR00348">
    <property type="entry name" value="UBIQUITIN"/>
</dbReference>
<dbReference type="SUPFAM" id="SSF88697">
    <property type="entry name" value="PUA domain-like"/>
    <property type="match status" value="1"/>
</dbReference>
<keyword evidence="6 12" id="KW-0863">Zinc-finger</keyword>
<sequence>MQHCAGKCPSLIVAIMWIRVRTMDGQKDTRVRGLSKLTKIEDLRIKLEEAFDVPPSIQRLFFKGKQLEDGHTLFDYNVGLDEIVQLMIRTIAPPSDKNNNGKQTQDETEQSVNKEDDESAMHVNGHVSDEDQELEEDKNQPSTSEEKVPQSLYKIGEMIDGKDPKMGAWFEAKIVDISLADENNPSSILYHVVFDGSEEDEMTKLHENSIRPIARTALPWEQISVGQHVMANYNHDEPDERGYWYDFKITKKLDGFTRKSRELYARLLLGNSTEDTVAEECKIKFIDKEIFQIEGPPDPCRSGESISSSSSRSSPAKRQVKPDCSYCKDDPKKLCKHCNCHKCGGKENPGDQLLCDECDLAYHIYCLSPPLEKIPEDDEWYCPLCKNDTSQVIHAGEKLRESKKKMKMASSNSTTNRDWGKGMACVGRTKICSIVPPNHFGPIPGVPVGSCWKFRVQVSEAGIHRPHVSGIHGRDGDGAYSIVLAGGYEDDLDNGEEFFYTGSGGRDLSGNKRTAEQSCDQTLTKMNRALAKNCAAPLNDKDGAEAKNWKEGKAVRVVRSAKLAKHSKHAPADGNRYDGIYKVVKYWPEKGKSGFIVWRYLLRRDDETPAPWTKEGKKLIEEHGLKMVYPEGFLEAQAKKEEEKKKQQKEKDEEKETGKGKGKGKGKRKRDKGEVSPTKSPPAKKRSYKLPEKTKELLDADTINTKLWSEVTSGLQDYPVSISYKPFVIILITFVQKVEEAFTCICCQDIVCEPITTKCLHNICKSCLQRSFKAEVYCCPACRTELGRNYKFTVNTSLDAALNHLFPGYTKGR</sequence>
<keyword evidence="8" id="KW-0862">Zinc</keyword>
<keyword evidence="5" id="KW-0479">Metal-binding</keyword>
<evidence type="ECO:0000256" key="5">
    <source>
        <dbReference type="ARBA" id="ARBA00022723"/>
    </source>
</evidence>
<dbReference type="GO" id="GO:0016567">
    <property type="term" value="P:protein ubiquitination"/>
    <property type="evidence" value="ECO:0007669"/>
    <property type="project" value="UniProtKB-UniPathway"/>
</dbReference>
<dbReference type="Pfam" id="PF00240">
    <property type="entry name" value="ubiquitin"/>
    <property type="match status" value="1"/>
</dbReference>
<evidence type="ECO:0000256" key="9">
    <source>
        <dbReference type="ARBA" id="ARBA00023125"/>
    </source>
</evidence>
<dbReference type="InterPro" id="IPR013083">
    <property type="entry name" value="Znf_RING/FYVE/PHD"/>
</dbReference>
<dbReference type="Proteomes" id="UP000275408">
    <property type="component" value="Unassembled WGS sequence"/>
</dbReference>
<reference evidence="19 20" key="1">
    <citation type="journal article" date="2018" name="Sci. Rep.">
        <title>Comparative analysis of the Pocillopora damicornis genome highlights role of immune system in coral evolution.</title>
        <authorList>
            <person name="Cunning R."/>
            <person name="Bay R.A."/>
            <person name="Gillette P."/>
            <person name="Baker A.C."/>
            <person name="Traylor-Knowles N."/>
        </authorList>
    </citation>
    <scope>NUCLEOTIDE SEQUENCE [LARGE SCALE GENOMIC DNA]</scope>
    <source>
        <strain evidence="19">RSMAS</strain>
        <tissue evidence="19">Whole animal</tissue>
    </source>
</reference>
<organism evidence="19 20">
    <name type="scientific">Pocillopora damicornis</name>
    <name type="common">Cauliflower coral</name>
    <name type="synonym">Millepora damicornis</name>
    <dbReference type="NCBI Taxonomy" id="46731"/>
    <lineage>
        <taxon>Eukaryota</taxon>
        <taxon>Metazoa</taxon>
        <taxon>Cnidaria</taxon>
        <taxon>Anthozoa</taxon>
        <taxon>Hexacorallia</taxon>
        <taxon>Scleractinia</taxon>
        <taxon>Astrocoeniina</taxon>
        <taxon>Pocilloporidae</taxon>
        <taxon>Pocillopora</taxon>
    </lineage>
</organism>
<evidence type="ECO:0000256" key="14">
    <source>
        <dbReference type="SAM" id="MobiDB-lite"/>
    </source>
</evidence>
<feature type="domain" description="PHD-type" evidence="15">
    <location>
        <begin position="332"/>
        <end position="388"/>
    </location>
</feature>
<dbReference type="SMART" id="SM00213">
    <property type="entry name" value="UBQ"/>
    <property type="match status" value="1"/>
</dbReference>
<proteinExistence type="predicted"/>
<keyword evidence="4" id="KW-0808">Transferase</keyword>
<evidence type="ECO:0000256" key="4">
    <source>
        <dbReference type="ARBA" id="ARBA00022679"/>
    </source>
</evidence>
<dbReference type="SMART" id="SM00249">
    <property type="entry name" value="PHD"/>
    <property type="match status" value="1"/>
</dbReference>
<dbReference type="SUPFAM" id="SSF57850">
    <property type="entry name" value="RING/U-box"/>
    <property type="match status" value="1"/>
</dbReference>
<dbReference type="InterPro" id="IPR011011">
    <property type="entry name" value="Znf_FYVE_PHD"/>
</dbReference>
<evidence type="ECO:0000259" key="17">
    <source>
        <dbReference type="PROSITE" id="PS50089"/>
    </source>
</evidence>
<evidence type="ECO:0000259" key="16">
    <source>
        <dbReference type="PROSITE" id="PS50053"/>
    </source>
</evidence>
<name>A0A3M6UTL5_POCDA</name>
<evidence type="ECO:0000259" key="18">
    <source>
        <dbReference type="PROSITE" id="PS51015"/>
    </source>
</evidence>
<dbReference type="Pfam" id="PF12148">
    <property type="entry name" value="TTD"/>
    <property type="match status" value="1"/>
</dbReference>
<keyword evidence="20" id="KW-1185">Reference proteome</keyword>
<evidence type="ECO:0000256" key="3">
    <source>
        <dbReference type="ARBA" id="ARBA00012483"/>
    </source>
</evidence>
<dbReference type="GO" id="GO:0005634">
    <property type="term" value="C:nucleus"/>
    <property type="evidence" value="ECO:0007669"/>
    <property type="project" value="UniProtKB-SubCell"/>
</dbReference>
<keyword evidence="9" id="KW-0238">DNA-binding</keyword>
<evidence type="ECO:0000256" key="11">
    <source>
        <dbReference type="ARBA" id="ARBA00023306"/>
    </source>
</evidence>
<dbReference type="FunFam" id="2.30.280.10:FF:000001">
    <property type="entry name" value="E3 ubiquitin-protein ligase UHRF1 isoform 1"/>
    <property type="match status" value="1"/>
</dbReference>
<evidence type="ECO:0000256" key="7">
    <source>
        <dbReference type="ARBA" id="ARBA00022786"/>
    </source>
</evidence>
<feature type="domain" description="RING-type" evidence="17">
    <location>
        <begin position="744"/>
        <end position="783"/>
    </location>
</feature>
<feature type="compositionally biased region" description="Basic residues" evidence="14">
    <location>
        <begin position="660"/>
        <end position="670"/>
    </location>
</feature>
<dbReference type="InterPro" id="IPR001841">
    <property type="entry name" value="Znf_RING"/>
</dbReference>
<dbReference type="InterPro" id="IPR019956">
    <property type="entry name" value="Ubiquitin_dom"/>
</dbReference>
<dbReference type="OrthoDB" id="2270193at2759"/>
<dbReference type="InterPro" id="IPR045134">
    <property type="entry name" value="UHRF1/2-like"/>
</dbReference>
<feature type="compositionally biased region" description="Basic and acidic residues" evidence="14">
    <location>
        <begin position="639"/>
        <end position="659"/>
    </location>
</feature>
<dbReference type="InterPro" id="IPR019786">
    <property type="entry name" value="Zinc_finger_PHD-type_CS"/>
</dbReference>
<dbReference type="UniPathway" id="UPA00143"/>
<dbReference type="CDD" id="cd20388">
    <property type="entry name" value="Tudor_UHRF_rpt2"/>
    <property type="match status" value="1"/>
</dbReference>
<dbReference type="Gene3D" id="2.30.30.1150">
    <property type="match status" value="1"/>
</dbReference>
<dbReference type="SUPFAM" id="SSF57903">
    <property type="entry name" value="FYVE/PHD zinc finger"/>
    <property type="match status" value="1"/>
</dbReference>
<dbReference type="GO" id="GO:0061630">
    <property type="term" value="F:ubiquitin protein ligase activity"/>
    <property type="evidence" value="ECO:0007669"/>
    <property type="project" value="UniProtKB-EC"/>
</dbReference>
<feature type="region of interest" description="Disordered" evidence="14">
    <location>
        <begin position="639"/>
        <end position="687"/>
    </location>
</feature>
<dbReference type="GO" id="GO:0008270">
    <property type="term" value="F:zinc ion binding"/>
    <property type="evidence" value="ECO:0007669"/>
    <property type="project" value="UniProtKB-KW"/>
</dbReference>
<evidence type="ECO:0000313" key="20">
    <source>
        <dbReference type="Proteomes" id="UP000275408"/>
    </source>
</evidence>
<evidence type="ECO:0000256" key="12">
    <source>
        <dbReference type="PROSITE-ProRule" id="PRU00175"/>
    </source>
</evidence>
<feature type="domain" description="YDG" evidence="18">
    <location>
        <begin position="441"/>
        <end position="604"/>
    </location>
</feature>
<dbReference type="PROSITE" id="PS50053">
    <property type="entry name" value="UBIQUITIN_2"/>
    <property type="match status" value="1"/>
</dbReference>
<dbReference type="Gene3D" id="2.30.30.140">
    <property type="match status" value="1"/>
</dbReference>
<feature type="region of interest" description="Disordered" evidence="14">
    <location>
        <begin position="296"/>
        <end position="322"/>
    </location>
</feature>
<comment type="caution">
    <text evidence="19">The sequence shown here is derived from an EMBL/GenBank/DDBJ whole genome shotgun (WGS) entry which is preliminary data.</text>
</comment>
<dbReference type="InterPro" id="IPR019787">
    <property type="entry name" value="Znf_PHD-finger"/>
</dbReference>
<dbReference type="Pfam" id="PF00628">
    <property type="entry name" value="PHD"/>
    <property type="match status" value="1"/>
</dbReference>
<dbReference type="CDD" id="cd01797">
    <property type="entry name" value="Ubl_UHRF"/>
    <property type="match status" value="1"/>
</dbReference>